<feature type="compositionally biased region" description="Low complexity" evidence="17">
    <location>
        <begin position="249"/>
        <end position="272"/>
    </location>
</feature>
<dbReference type="GO" id="GO:0046872">
    <property type="term" value="F:metal ion binding"/>
    <property type="evidence" value="ECO:0007669"/>
    <property type="project" value="UniProtKB-KW"/>
</dbReference>
<dbReference type="InterPro" id="IPR050860">
    <property type="entry name" value="FeoB_GTPase"/>
</dbReference>
<dbReference type="CDD" id="cd01879">
    <property type="entry name" value="FeoB"/>
    <property type="match status" value="1"/>
</dbReference>
<evidence type="ECO:0000256" key="2">
    <source>
        <dbReference type="ARBA" id="ARBA00004651"/>
    </source>
</evidence>
<dbReference type="Proteomes" id="UP000277858">
    <property type="component" value="Chromosome"/>
</dbReference>
<evidence type="ECO:0000256" key="8">
    <source>
        <dbReference type="ARBA" id="ARBA00022989"/>
    </source>
</evidence>
<keyword evidence="8 16" id="KW-1133">Transmembrane helix</keyword>
<evidence type="ECO:0000313" key="19">
    <source>
        <dbReference type="EMBL" id="VEI04252.1"/>
    </source>
</evidence>
<comment type="function">
    <text evidence="1 16">Probable transporter of a GTP-driven Fe(2+) uptake system.</text>
</comment>
<dbReference type="InterPro" id="IPR011642">
    <property type="entry name" value="Gate_dom"/>
</dbReference>
<evidence type="ECO:0000256" key="4">
    <source>
        <dbReference type="ARBA" id="ARBA00022475"/>
    </source>
</evidence>
<keyword evidence="15" id="KW-0460">Magnesium</keyword>
<accession>A0A3S5EVD4</accession>
<evidence type="ECO:0000256" key="12">
    <source>
        <dbReference type="ARBA" id="ARBA00023136"/>
    </source>
</evidence>
<keyword evidence="20" id="KW-1185">Reference proteome</keyword>
<organism evidence="19 20">
    <name type="scientific">Acidipropionibacterium jensenii</name>
    <dbReference type="NCBI Taxonomy" id="1749"/>
    <lineage>
        <taxon>Bacteria</taxon>
        <taxon>Bacillati</taxon>
        <taxon>Actinomycetota</taxon>
        <taxon>Actinomycetes</taxon>
        <taxon>Propionibacteriales</taxon>
        <taxon>Propionibacteriaceae</taxon>
        <taxon>Acidipropionibacterium</taxon>
    </lineage>
</organism>
<feature type="transmembrane region" description="Helical" evidence="16">
    <location>
        <begin position="693"/>
        <end position="717"/>
    </location>
</feature>
<dbReference type="NCBIfam" id="TIGR00437">
    <property type="entry name" value="feoB"/>
    <property type="match status" value="1"/>
</dbReference>
<dbReference type="InterPro" id="IPR006073">
    <property type="entry name" value="GTP-bd"/>
</dbReference>
<evidence type="ECO:0000256" key="13">
    <source>
        <dbReference type="NCBIfam" id="TIGR00437"/>
    </source>
</evidence>
<evidence type="ECO:0000256" key="14">
    <source>
        <dbReference type="PIRSR" id="PIRSR603373-1"/>
    </source>
</evidence>
<evidence type="ECO:0000313" key="20">
    <source>
        <dbReference type="Proteomes" id="UP000277858"/>
    </source>
</evidence>
<evidence type="ECO:0000259" key="18">
    <source>
        <dbReference type="PROSITE" id="PS51711"/>
    </source>
</evidence>
<evidence type="ECO:0000256" key="11">
    <source>
        <dbReference type="ARBA" id="ARBA00023134"/>
    </source>
</evidence>
<comment type="caution">
    <text evidence="16">Lacks conserved residue(s) required for the propagation of feature annotation.</text>
</comment>
<comment type="similarity">
    <text evidence="16">Belongs to the TRAFAC class TrmE-Era-EngA-EngB-Septin-like GTPase superfamily. FeoB GTPase (TC 9.A.8) family.</text>
</comment>
<keyword evidence="9 16" id="KW-0408">Iron</keyword>
<name>A0A3S5EVD4_9ACTN</name>
<keyword evidence="11 14" id="KW-0342">GTP-binding</keyword>
<keyword evidence="3 16" id="KW-0813">Transport</keyword>
<dbReference type="GO" id="GO:0005886">
    <property type="term" value="C:plasma membrane"/>
    <property type="evidence" value="ECO:0007669"/>
    <property type="project" value="UniProtKB-SubCell"/>
</dbReference>
<dbReference type="PRINTS" id="PR00326">
    <property type="entry name" value="GTP1OBG"/>
</dbReference>
<evidence type="ECO:0000256" key="7">
    <source>
        <dbReference type="ARBA" id="ARBA00022741"/>
    </source>
</evidence>
<sequence length="722" mass="76823">MSPKVAEDAMRELSGHKHRPVMSAKACCSEGPDESATGAPVVALAGAPNVGKSTLFNLLTGARVSMGNWPGTTVSVSRGVWHTHHTPGAPSDQDCSCPEGQCHCDHMADHDRDITLIDLPGAYSIDPMSPDEALTRALLVDCPPAEAPDLVVVVADAAHLSRSLYLVAQLRERPLRVVVALTMVDVARQYGIEIDTWALSDKLGVPVVSLDPRRRRGQQTLAMAVRNQLDDLPPCPREIALDPAELSVGPDALPATPTDTADTAGTGTADAAAADEDADLAREDERFAFIEDAVAGGTTVSGENRKTTSDKIDRWVTHKVFGPIIFAAVMWIVFEVTTTVAAPFQDWLDSFFSGPVSEWTHAGLAAIGLGDTWVNGLLVDGLIAGVGTVLTFAPLMALMFILLAILEDSGYMARAAVVTDRMMRRIGLPGRAFIPLIVGFGCNVPAISATRALPQARQRILTSLLVPFTSCTARLTVYVMLASTFFPKMAGTVCFIMYLVSIVLVVLIGMALRKTLWRTMGSEPLVLDLPPYQVPTARLTASVTWVRLKGFLRTASGIIVVAVAAVWLLQSIPVVGGAGFGEAAPEDSAFGVGASAVAPVFEPAGFGSWQTSSALVVGFVAKEAVLSSWAQTYAVDDPEETGNETPLQAEVVESFEQSSGGHTYPAVWAFLFFMLSYTPCVATLAVQKREIGIGWTLFGLAMQLAVAYIGAVAIFQIGSLLW</sequence>
<feature type="binding site" evidence="15">
    <location>
        <position position="57"/>
    </location>
    <ligand>
        <name>Mg(2+)</name>
        <dbReference type="ChEBI" id="CHEBI:18420"/>
        <label>2</label>
    </ligand>
</feature>
<feature type="binding site" evidence="14">
    <location>
        <begin position="46"/>
        <end position="53"/>
    </location>
    <ligand>
        <name>GTP</name>
        <dbReference type="ChEBI" id="CHEBI:37565"/>
        <label>1</label>
    </ligand>
</feature>
<evidence type="ECO:0000256" key="5">
    <source>
        <dbReference type="ARBA" id="ARBA00022496"/>
    </source>
</evidence>
<feature type="transmembrane region" description="Helical" evidence="16">
    <location>
        <begin position="666"/>
        <end position="686"/>
    </location>
</feature>
<dbReference type="InterPro" id="IPR011640">
    <property type="entry name" value="Fe2_transport_prot_B_C"/>
</dbReference>
<evidence type="ECO:0000256" key="16">
    <source>
        <dbReference type="RuleBase" id="RU362098"/>
    </source>
</evidence>
<gene>
    <name evidence="19" type="primary">feoB</name>
    <name evidence="19" type="ORF">NCTC13652_02477</name>
</gene>
<evidence type="ECO:0000256" key="15">
    <source>
        <dbReference type="PIRSR" id="PIRSR603373-2"/>
    </source>
</evidence>
<dbReference type="RefSeq" id="WP_197720478.1">
    <property type="nucleotide sequence ID" value="NZ_LR134473.1"/>
</dbReference>
<dbReference type="InterPro" id="IPR003373">
    <property type="entry name" value="Fe2_transport_prot-B"/>
</dbReference>
<dbReference type="InterPro" id="IPR027417">
    <property type="entry name" value="P-loop_NTPase"/>
</dbReference>
<evidence type="ECO:0000256" key="3">
    <source>
        <dbReference type="ARBA" id="ARBA00022448"/>
    </source>
</evidence>
<dbReference type="Pfam" id="PF07670">
    <property type="entry name" value="Gate"/>
    <property type="match status" value="2"/>
</dbReference>
<dbReference type="InterPro" id="IPR030389">
    <property type="entry name" value="G_FEOB_dom"/>
</dbReference>
<feature type="transmembrane region" description="Helical" evidence="16">
    <location>
        <begin position="382"/>
        <end position="406"/>
    </location>
</feature>
<feature type="binding site" evidence="15">
    <location>
        <position position="61"/>
    </location>
    <ligand>
        <name>Mg(2+)</name>
        <dbReference type="ChEBI" id="CHEBI:18420"/>
        <label>2</label>
    </ligand>
</feature>
<feature type="transmembrane region" description="Helical" evidence="16">
    <location>
        <begin position="489"/>
        <end position="512"/>
    </location>
</feature>
<protein>
    <recommendedName>
        <fullName evidence="13 16">Ferrous iron transport protein B</fullName>
    </recommendedName>
</protein>
<feature type="transmembrane region" description="Helical" evidence="16">
    <location>
        <begin position="320"/>
        <end position="344"/>
    </location>
</feature>
<evidence type="ECO:0000256" key="17">
    <source>
        <dbReference type="SAM" id="MobiDB-lite"/>
    </source>
</evidence>
<dbReference type="PANTHER" id="PTHR43185">
    <property type="entry name" value="FERROUS IRON TRANSPORT PROTEIN B"/>
    <property type="match status" value="1"/>
</dbReference>
<dbReference type="PANTHER" id="PTHR43185:SF1">
    <property type="entry name" value="FE(2+) TRANSPORTER FEOB"/>
    <property type="match status" value="1"/>
</dbReference>
<feature type="domain" description="FeoB-type G" evidence="18">
    <location>
        <begin position="39"/>
        <end position="231"/>
    </location>
</feature>
<feature type="binding site" evidence="15">
    <location>
        <position position="60"/>
    </location>
    <ligand>
        <name>Mg(2+)</name>
        <dbReference type="ChEBI" id="CHEBI:18420"/>
        <label>2</label>
    </ligand>
</feature>
<evidence type="ECO:0000256" key="6">
    <source>
        <dbReference type="ARBA" id="ARBA00022692"/>
    </source>
</evidence>
<dbReference type="Pfam" id="PF07664">
    <property type="entry name" value="FeoB_C"/>
    <property type="match status" value="1"/>
</dbReference>
<dbReference type="GO" id="GO:0005525">
    <property type="term" value="F:GTP binding"/>
    <property type="evidence" value="ECO:0007669"/>
    <property type="project" value="UniProtKB-KW"/>
</dbReference>
<dbReference type="Pfam" id="PF02421">
    <property type="entry name" value="FeoB_N"/>
    <property type="match status" value="2"/>
</dbReference>
<evidence type="ECO:0000256" key="10">
    <source>
        <dbReference type="ARBA" id="ARBA00023065"/>
    </source>
</evidence>
<keyword evidence="6 16" id="KW-0812">Transmembrane</keyword>
<keyword evidence="12 16" id="KW-0472">Membrane</keyword>
<dbReference type="Gene3D" id="3.40.50.300">
    <property type="entry name" value="P-loop containing nucleotide triphosphate hydrolases"/>
    <property type="match status" value="1"/>
</dbReference>
<reference evidence="19 20" key="1">
    <citation type="submission" date="2018-12" db="EMBL/GenBank/DDBJ databases">
        <authorList>
            <consortium name="Pathogen Informatics"/>
        </authorList>
    </citation>
    <scope>NUCLEOTIDE SEQUENCE [LARGE SCALE GENOMIC DNA]</scope>
    <source>
        <strain evidence="19 20">NCTC13652</strain>
    </source>
</reference>
<dbReference type="EMBL" id="LR134473">
    <property type="protein sequence ID" value="VEI04252.1"/>
    <property type="molecule type" value="Genomic_DNA"/>
</dbReference>
<evidence type="ECO:0000256" key="1">
    <source>
        <dbReference type="ARBA" id="ARBA00003926"/>
    </source>
</evidence>
<dbReference type="STRING" id="1122997.GCA_000425285_01285"/>
<feature type="binding site" evidence="14">
    <location>
        <begin position="118"/>
        <end position="121"/>
    </location>
    <ligand>
        <name>GTP</name>
        <dbReference type="ChEBI" id="CHEBI:37565"/>
        <label>1</label>
    </ligand>
</feature>
<feature type="transmembrane region" description="Helical" evidence="16">
    <location>
        <begin position="550"/>
        <end position="569"/>
    </location>
</feature>
<dbReference type="PROSITE" id="PS51711">
    <property type="entry name" value="G_FEOB"/>
    <property type="match status" value="1"/>
</dbReference>
<keyword evidence="4" id="KW-1003">Cell membrane</keyword>
<dbReference type="SUPFAM" id="SSF52540">
    <property type="entry name" value="P-loop containing nucleoside triphosphate hydrolases"/>
    <property type="match status" value="1"/>
</dbReference>
<evidence type="ECO:0000256" key="9">
    <source>
        <dbReference type="ARBA" id="ARBA00023004"/>
    </source>
</evidence>
<keyword evidence="10" id="KW-0406">Ion transport</keyword>
<proteinExistence type="inferred from homology"/>
<feature type="region of interest" description="Disordered" evidence="17">
    <location>
        <begin position="248"/>
        <end position="272"/>
    </location>
</feature>
<keyword evidence="15" id="KW-0479">Metal-binding</keyword>
<dbReference type="AlphaFoldDB" id="A0A3S5EVD4"/>
<comment type="subcellular location">
    <subcellularLocation>
        <location evidence="16">Cell inner membrane</location>
        <topology evidence="16">Multi-pass membrane protein</topology>
    </subcellularLocation>
    <subcellularLocation>
        <location evidence="2">Cell membrane</location>
        <topology evidence="2">Multi-pass membrane protein</topology>
    </subcellularLocation>
</comment>
<keyword evidence="5 16" id="KW-0410">Iron transport</keyword>
<dbReference type="GO" id="GO:0015093">
    <property type="term" value="F:ferrous iron transmembrane transporter activity"/>
    <property type="evidence" value="ECO:0007669"/>
    <property type="project" value="UniProtKB-UniRule"/>
</dbReference>
<keyword evidence="7 14" id="KW-0547">Nucleotide-binding</keyword>